<evidence type="ECO:0000313" key="11">
    <source>
        <dbReference type="EMBL" id="KAL0351934.1"/>
    </source>
</evidence>
<gene>
    <name evidence="11" type="ORF">Scaly_1582100</name>
</gene>
<evidence type="ECO:0000256" key="8">
    <source>
        <dbReference type="ARBA" id="ARBA00048679"/>
    </source>
</evidence>
<keyword evidence="5 11" id="KW-0418">Kinase</keyword>
<proteinExistence type="predicted"/>
<feature type="domain" description="Protein kinase" evidence="10">
    <location>
        <begin position="283"/>
        <end position="613"/>
    </location>
</feature>
<dbReference type="SUPFAM" id="SSF56112">
    <property type="entry name" value="Protein kinase-like (PK-like)"/>
    <property type="match status" value="1"/>
</dbReference>
<reference evidence="11" key="1">
    <citation type="submission" date="2020-06" db="EMBL/GenBank/DDBJ databases">
        <authorList>
            <person name="Li T."/>
            <person name="Hu X."/>
            <person name="Zhang T."/>
            <person name="Song X."/>
            <person name="Zhang H."/>
            <person name="Dai N."/>
            <person name="Sheng W."/>
            <person name="Hou X."/>
            <person name="Wei L."/>
        </authorList>
    </citation>
    <scope>NUCLEOTIDE SEQUENCE</scope>
    <source>
        <strain evidence="11">KEN8</strain>
        <tissue evidence="11">Leaf</tissue>
    </source>
</reference>
<evidence type="ECO:0000256" key="6">
    <source>
        <dbReference type="ARBA" id="ARBA00022840"/>
    </source>
</evidence>
<dbReference type="GO" id="GO:0004674">
    <property type="term" value="F:protein serine/threonine kinase activity"/>
    <property type="evidence" value="ECO:0007669"/>
    <property type="project" value="UniProtKB-KW"/>
</dbReference>
<keyword evidence="2" id="KW-0723">Serine/threonine-protein kinase</keyword>
<dbReference type="GO" id="GO:0005524">
    <property type="term" value="F:ATP binding"/>
    <property type="evidence" value="ECO:0007669"/>
    <property type="project" value="UniProtKB-KW"/>
</dbReference>
<evidence type="ECO:0000256" key="3">
    <source>
        <dbReference type="ARBA" id="ARBA00022679"/>
    </source>
</evidence>
<reference evidence="11" key="2">
    <citation type="journal article" date="2024" name="Plant">
        <title>Genomic evolution and insights into agronomic trait innovations of Sesamum species.</title>
        <authorList>
            <person name="Miao H."/>
            <person name="Wang L."/>
            <person name="Qu L."/>
            <person name="Liu H."/>
            <person name="Sun Y."/>
            <person name="Le M."/>
            <person name="Wang Q."/>
            <person name="Wei S."/>
            <person name="Zheng Y."/>
            <person name="Lin W."/>
            <person name="Duan Y."/>
            <person name="Cao H."/>
            <person name="Xiong S."/>
            <person name="Wang X."/>
            <person name="Wei L."/>
            <person name="Li C."/>
            <person name="Ma Q."/>
            <person name="Ju M."/>
            <person name="Zhao R."/>
            <person name="Li G."/>
            <person name="Mu C."/>
            <person name="Tian Q."/>
            <person name="Mei H."/>
            <person name="Zhang T."/>
            <person name="Gao T."/>
            <person name="Zhang H."/>
        </authorList>
    </citation>
    <scope>NUCLEOTIDE SEQUENCE</scope>
    <source>
        <strain evidence="11">KEN8</strain>
    </source>
</reference>
<evidence type="ECO:0000256" key="2">
    <source>
        <dbReference type="ARBA" id="ARBA00022527"/>
    </source>
</evidence>
<evidence type="ECO:0000256" key="9">
    <source>
        <dbReference type="SAM" id="MobiDB-lite"/>
    </source>
</evidence>
<dbReference type="InterPro" id="IPR011009">
    <property type="entry name" value="Kinase-like_dom_sf"/>
</dbReference>
<dbReference type="PANTHER" id="PTHR47989">
    <property type="entry name" value="OS01G0750732 PROTEIN"/>
    <property type="match status" value="1"/>
</dbReference>
<evidence type="ECO:0000256" key="4">
    <source>
        <dbReference type="ARBA" id="ARBA00022741"/>
    </source>
</evidence>
<protein>
    <recommendedName>
        <fullName evidence="1">non-specific serine/threonine protein kinase</fullName>
        <ecNumber evidence="1">2.7.11.1</ecNumber>
    </recommendedName>
</protein>
<feature type="compositionally biased region" description="Polar residues" evidence="9">
    <location>
        <begin position="202"/>
        <end position="241"/>
    </location>
</feature>
<dbReference type="AlphaFoldDB" id="A0AAW2P7D1"/>
<comment type="catalytic activity">
    <reaction evidence="7">
        <text>L-threonyl-[protein] + ATP = O-phospho-L-threonyl-[protein] + ADP + H(+)</text>
        <dbReference type="Rhea" id="RHEA:46608"/>
        <dbReference type="Rhea" id="RHEA-COMP:11060"/>
        <dbReference type="Rhea" id="RHEA-COMP:11605"/>
        <dbReference type="ChEBI" id="CHEBI:15378"/>
        <dbReference type="ChEBI" id="CHEBI:30013"/>
        <dbReference type="ChEBI" id="CHEBI:30616"/>
        <dbReference type="ChEBI" id="CHEBI:61977"/>
        <dbReference type="ChEBI" id="CHEBI:456216"/>
        <dbReference type="EC" id="2.7.11.1"/>
    </reaction>
</comment>
<keyword evidence="3" id="KW-0808">Transferase</keyword>
<keyword evidence="4" id="KW-0547">Nucleotide-binding</keyword>
<dbReference type="PROSITE" id="PS50011">
    <property type="entry name" value="PROTEIN_KINASE_DOM"/>
    <property type="match status" value="1"/>
</dbReference>
<dbReference type="FunFam" id="1.10.510.10:FF:001023">
    <property type="entry name" value="Os07g0541700 protein"/>
    <property type="match status" value="1"/>
</dbReference>
<dbReference type="Gene3D" id="1.10.510.10">
    <property type="entry name" value="Transferase(Phosphotransferase) domain 1"/>
    <property type="match status" value="1"/>
</dbReference>
<name>A0AAW2P7D1_9LAMI</name>
<dbReference type="EC" id="2.7.11.1" evidence="1"/>
<dbReference type="PANTHER" id="PTHR47989:SF14">
    <property type="entry name" value="INACTIVE PROTEIN KINASE SELMODRAFT_444075"/>
    <property type="match status" value="1"/>
</dbReference>
<keyword evidence="6" id="KW-0067">ATP-binding</keyword>
<comment type="catalytic activity">
    <reaction evidence="8">
        <text>L-seryl-[protein] + ATP = O-phospho-L-seryl-[protein] + ADP + H(+)</text>
        <dbReference type="Rhea" id="RHEA:17989"/>
        <dbReference type="Rhea" id="RHEA-COMP:9863"/>
        <dbReference type="Rhea" id="RHEA-COMP:11604"/>
        <dbReference type="ChEBI" id="CHEBI:15378"/>
        <dbReference type="ChEBI" id="CHEBI:29999"/>
        <dbReference type="ChEBI" id="CHEBI:30616"/>
        <dbReference type="ChEBI" id="CHEBI:83421"/>
        <dbReference type="ChEBI" id="CHEBI:456216"/>
        <dbReference type="EC" id="2.7.11.1"/>
    </reaction>
</comment>
<evidence type="ECO:0000259" key="10">
    <source>
        <dbReference type="PROSITE" id="PS50011"/>
    </source>
</evidence>
<evidence type="ECO:0000256" key="7">
    <source>
        <dbReference type="ARBA" id="ARBA00047899"/>
    </source>
</evidence>
<comment type="caution">
    <text evidence="11">The sequence shown here is derived from an EMBL/GenBank/DDBJ whole genome shotgun (WGS) entry which is preliminary data.</text>
</comment>
<dbReference type="Pfam" id="PF00069">
    <property type="entry name" value="Pkinase"/>
    <property type="match status" value="1"/>
</dbReference>
<dbReference type="InterPro" id="IPR000719">
    <property type="entry name" value="Prot_kinase_dom"/>
</dbReference>
<organism evidence="11">
    <name type="scientific">Sesamum calycinum</name>
    <dbReference type="NCBI Taxonomy" id="2727403"/>
    <lineage>
        <taxon>Eukaryota</taxon>
        <taxon>Viridiplantae</taxon>
        <taxon>Streptophyta</taxon>
        <taxon>Embryophyta</taxon>
        <taxon>Tracheophyta</taxon>
        <taxon>Spermatophyta</taxon>
        <taxon>Magnoliopsida</taxon>
        <taxon>eudicotyledons</taxon>
        <taxon>Gunneridae</taxon>
        <taxon>Pentapetalae</taxon>
        <taxon>asterids</taxon>
        <taxon>lamiids</taxon>
        <taxon>Lamiales</taxon>
        <taxon>Pedaliaceae</taxon>
        <taxon>Sesamum</taxon>
    </lineage>
</organism>
<evidence type="ECO:0000256" key="1">
    <source>
        <dbReference type="ARBA" id="ARBA00012513"/>
    </source>
</evidence>
<accession>A0AAW2P7D1</accession>
<evidence type="ECO:0000256" key="5">
    <source>
        <dbReference type="ARBA" id="ARBA00022777"/>
    </source>
</evidence>
<dbReference type="Gene3D" id="3.30.200.20">
    <property type="entry name" value="Phosphorylase Kinase, domain 1"/>
    <property type="match status" value="2"/>
</dbReference>
<sequence>MFPPKPPVTGQLAGRGGETAARVIVAVKAEKVISKSGLAWALNHAARPGDCVMLLAVFSEEKTGRRFWGFPRLKGDGRSGDATKLSDRICQISESCSQMVLQVQDQIQVSVRIKVVSAISAGAVAAEAKSSAANWVILDKKLKRELRCCVDELHCNIVVMKGSYPKVLRLNLASSDDIQTPFYSAASSPVKDNRKLYSYNMKHTTPVSSPEDPNTSYTRSTGENSLSKDSWTPESPSSRNQKVYWIPQNHTVDEKGAASGNRNIISKTAFTSTRTKSDNFIQYKEEIILSGLNFNQIGSGDSAFNSSIREAVSLSKISSTPPPLCSLCQSKAPAFGKPPKKFQYKELEEATGGFSDTNFVAEGGCGLVHRGVLRNLHRNVVLLIGFCIEGKKRLLVYEYICNSSLDFHLHGNEMPALDWQTRLRIAIGTARGLRYLHEDCRVGCIIHRNLRPNNILLTHDFEPLVADFGLARLHSEWKFCDRKQVVGTSAYLAPEYFNDGKITEKVDIYAFGMILLELITGQRAHDLQYCMKHQFLRDDIHSLATIEPIHILVYKHQLLDPRLASIQPQGLPYELHAMGFAASLCLQPDPDLRPPMSKVVKVLEGGSAVTPLALDLDSVGCRSGHMRGLNSNALLESKRRHSRRLSY</sequence>
<dbReference type="EMBL" id="JACGWM010000009">
    <property type="protein sequence ID" value="KAL0351934.1"/>
    <property type="molecule type" value="Genomic_DNA"/>
</dbReference>
<feature type="region of interest" description="Disordered" evidence="9">
    <location>
        <begin position="202"/>
        <end position="242"/>
    </location>
</feature>